<keyword evidence="3" id="KW-1185">Reference proteome</keyword>
<dbReference type="InterPro" id="IPR036909">
    <property type="entry name" value="Cyt_c-like_dom_sf"/>
</dbReference>
<dbReference type="RefSeq" id="WP_376851615.1">
    <property type="nucleotide sequence ID" value="NZ_JBHSMF010000009.1"/>
</dbReference>
<comment type="caution">
    <text evidence="2">The sequence shown here is derived from an EMBL/GenBank/DDBJ whole genome shotgun (WGS) entry which is preliminary data.</text>
</comment>
<feature type="signal peptide" evidence="1">
    <location>
        <begin position="1"/>
        <end position="23"/>
    </location>
</feature>
<keyword evidence="1" id="KW-0732">Signal</keyword>
<evidence type="ECO:0000313" key="3">
    <source>
        <dbReference type="Proteomes" id="UP001596037"/>
    </source>
</evidence>
<evidence type="ECO:0000313" key="2">
    <source>
        <dbReference type="EMBL" id="MFC5499391.1"/>
    </source>
</evidence>
<evidence type="ECO:0000256" key="1">
    <source>
        <dbReference type="SAM" id="SignalP"/>
    </source>
</evidence>
<reference evidence="3" key="1">
    <citation type="journal article" date="2019" name="Int. J. Syst. Evol. Microbiol.">
        <title>The Global Catalogue of Microorganisms (GCM) 10K type strain sequencing project: providing services to taxonomists for standard genome sequencing and annotation.</title>
        <authorList>
            <consortium name="The Broad Institute Genomics Platform"/>
            <consortium name="The Broad Institute Genome Sequencing Center for Infectious Disease"/>
            <person name="Wu L."/>
            <person name="Ma J."/>
        </authorList>
    </citation>
    <scope>NUCLEOTIDE SEQUENCE [LARGE SCALE GENOMIC DNA]</scope>
    <source>
        <strain evidence="3">CCUG 57401</strain>
    </source>
</reference>
<proteinExistence type="predicted"/>
<accession>A0ABW0NHB6</accession>
<protein>
    <submittedName>
        <fullName evidence="2">Cytochrome C</fullName>
    </submittedName>
</protein>
<gene>
    <name evidence="2" type="ORF">ACFPOE_17735</name>
</gene>
<dbReference type="EMBL" id="JBHSMF010000009">
    <property type="protein sequence ID" value="MFC5499391.1"/>
    <property type="molecule type" value="Genomic_DNA"/>
</dbReference>
<name>A0ABW0NHB6_9BURK</name>
<dbReference type="Proteomes" id="UP001596037">
    <property type="component" value="Unassembled WGS sequence"/>
</dbReference>
<dbReference type="SUPFAM" id="SSF46626">
    <property type="entry name" value="Cytochrome c"/>
    <property type="match status" value="1"/>
</dbReference>
<sequence>MTHPTIRILLPAVLALAAAAATAQPAAVPDRGQLLYATHCIECHSTQVHWRDQRQARDWETLKQQVRRWQANASLGWDEADVVQVARYLNDTIYRYPQTSDRVGLAR</sequence>
<feature type="chain" id="PRO_5045298963" evidence="1">
    <location>
        <begin position="24"/>
        <end position="107"/>
    </location>
</feature>
<dbReference type="Gene3D" id="1.10.760.10">
    <property type="entry name" value="Cytochrome c-like domain"/>
    <property type="match status" value="1"/>
</dbReference>
<organism evidence="2 3">
    <name type="scientific">Caenimonas terrae</name>
    <dbReference type="NCBI Taxonomy" id="696074"/>
    <lineage>
        <taxon>Bacteria</taxon>
        <taxon>Pseudomonadati</taxon>
        <taxon>Pseudomonadota</taxon>
        <taxon>Betaproteobacteria</taxon>
        <taxon>Burkholderiales</taxon>
        <taxon>Comamonadaceae</taxon>
        <taxon>Caenimonas</taxon>
    </lineage>
</organism>